<keyword evidence="2" id="KW-1185">Reference proteome</keyword>
<proteinExistence type="predicted"/>
<accession>A0A7X0JK72</accession>
<reference evidence="1 2" key="1">
    <citation type="submission" date="2020-08" db="EMBL/GenBank/DDBJ databases">
        <title>The Agave Microbiome: Exploring the role of microbial communities in plant adaptations to desert environments.</title>
        <authorList>
            <person name="Partida-Martinez L.P."/>
        </authorList>
    </citation>
    <scope>NUCLEOTIDE SEQUENCE [LARGE SCALE GENOMIC DNA]</scope>
    <source>
        <strain evidence="1 2">AS3.12</strain>
    </source>
</reference>
<name>A0A7X0JK72_9HYPH</name>
<sequence length="65" mass="7277">MRTTITIDDELLIDAKELTGLQETSAIVKKALTLLVQNEAARRLALLGGTEPDFRSAPRWRPDEQ</sequence>
<dbReference type="Pfam" id="PF09957">
    <property type="entry name" value="VapB_antitoxin"/>
    <property type="match status" value="1"/>
</dbReference>
<dbReference type="AlphaFoldDB" id="A0A7X0JK72"/>
<organism evidence="1 2">
    <name type="scientific">Rhizobium soli</name>
    <dbReference type="NCBI Taxonomy" id="424798"/>
    <lineage>
        <taxon>Bacteria</taxon>
        <taxon>Pseudomonadati</taxon>
        <taxon>Pseudomonadota</taxon>
        <taxon>Alphaproteobacteria</taxon>
        <taxon>Hyphomicrobiales</taxon>
        <taxon>Rhizobiaceae</taxon>
        <taxon>Rhizobium/Agrobacterium group</taxon>
        <taxon>Rhizobium</taxon>
    </lineage>
</organism>
<evidence type="ECO:0000313" key="1">
    <source>
        <dbReference type="EMBL" id="MBB6509113.1"/>
    </source>
</evidence>
<dbReference type="RefSeq" id="WP_062453421.1">
    <property type="nucleotide sequence ID" value="NZ_JACHBU010000004.1"/>
</dbReference>
<protein>
    <submittedName>
        <fullName evidence="1">Arc/MetJ family transcription regulator</fullName>
    </submittedName>
</protein>
<dbReference type="Proteomes" id="UP000585437">
    <property type="component" value="Unassembled WGS sequence"/>
</dbReference>
<evidence type="ECO:0000313" key="2">
    <source>
        <dbReference type="Proteomes" id="UP000585437"/>
    </source>
</evidence>
<gene>
    <name evidence="1" type="ORF">F4695_002470</name>
</gene>
<comment type="caution">
    <text evidence="1">The sequence shown here is derived from an EMBL/GenBank/DDBJ whole genome shotgun (WGS) entry which is preliminary data.</text>
</comment>
<dbReference type="InterPro" id="IPR019239">
    <property type="entry name" value="VapB_antitoxin"/>
</dbReference>
<dbReference type="EMBL" id="JACHBU010000004">
    <property type="protein sequence ID" value="MBB6509113.1"/>
    <property type="molecule type" value="Genomic_DNA"/>
</dbReference>